<organism evidence="1 2">
    <name type="scientific">Solanum commersonii</name>
    <name type="common">Commerson's wild potato</name>
    <name type="synonym">Commerson's nightshade</name>
    <dbReference type="NCBI Taxonomy" id="4109"/>
    <lineage>
        <taxon>Eukaryota</taxon>
        <taxon>Viridiplantae</taxon>
        <taxon>Streptophyta</taxon>
        <taxon>Embryophyta</taxon>
        <taxon>Tracheophyta</taxon>
        <taxon>Spermatophyta</taxon>
        <taxon>Magnoliopsida</taxon>
        <taxon>eudicotyledons</taxon>
        <taxon>Gunneridae</taxon>
        <taxon>Pentapetalae</taxon>
        <taxon>asterids</taxon>
        <taxon>lamiids</taxon>
        <taxon>Solanales</taxon>
        <taxon>Solanaceae</taxon>
        <taxon>Solanoideae</taxon>
        <taxon>Solaneae</taxon>
        <taxon>Solanum</taxon>
    </lineage>
</organism>
<dbReference type="EMBL" id="JACXVP010000012">
    <property type="protein sequence ID" value="KAG5573817.1"/>
    <property type="molecule type" value="Genomic_DNA"/>
</dbReference>
<reference evidence="1 2" key="1">
    <citation type="submission" date="2020-09" db="EMBL/GenBank/DDBJ databases">
        <title>De no assembly of potato wild relative species, Solanum commersonii.</title>
        <authorList>
            <person name="Cho K."/>
        </authorList>
    </citation>
    <scope>NUCLEOTIDE SEQUENCE [LARGE SCALE GENOMIC DNA]</scope>
    <source>
        <strain evidence="1">LZ3.2</strain>
        <tissue evidence="1">Leaf</tissue>
    </source>
</reference>
<protein>
    <submittedName>
        <fullName evidence="1">Uncharacterized protein</fullName>
    </submittedName>
</protein>
<sequence length="134" mass="15501">MRVRRGCPSLENRFGLNAGRSTRSHSSYRVVEKYRKEERLRMVFIDTEKAYDKCRECPRRCLESKGVQMMYIRGDKGHVRWSQDFGGAGVNARLEVWRQAESKGFEGVVTSAMMLHRIALGRLDEVEACLRSIV</sequence>
<dbReference type="Proteomes" id="UP000824120">
    <property type="component" value="Chromosome 12"/>
</dbReference>
<gene>
    <name evidence="1" type="ORF">H5410_063583</name>
</gene>
<proteinExistence type="predicted"/>
<comment type="caution">
    <text evidence="1">The sequence shown here is derived from an EMBL/GenBank/DDBJ whole genome shotgun (WGS) entry which is preliminary data.</text>
</comment>
<keyword evidence="2" id="KW-1185">Reference proteome</keyword>
<accession>A0A9J5WDM8</accession>
<evidence type="ECO:0000313" key="2">
    <source>
        <dbReference type="Proteomes" id="UP000824120"/>
    </source>
</evidence>
<dbReference type="AlphaFoldDB" id="A0A9J5WDM8"/>
<name>A0A9J5WDM8_SOLCO</name>
<evidence type="ECO:0000313" key="1">
    <source>
        <dbReference type="EMBL" id="KAG5573817.1"/>
    </source>
</evidence>